<protein>
    <submittedName>
        <fullName evidence="3">Nucleotide-binding universal stress protein, UspA family</fullName>
    </submittedName>
</protein>
<dbReference type="CDD" id="cd00293">
    <property type="entry name" value="USP-like"/>
    <property type="match status" value="1"/>
</dbReference>
<dbReference type="EMBL" id="FNYE01000009">
    <property type="protein sequence ID" value="SEJ34738.1"/>
    <property type="molecule type" value="Genomic_DNA"/>
</dbReference>
<dbReference type="RefSeq" id="WP_090866031.1">
    <property type="nucleotide sequence ID" value="NZ_FNYE01000009.1"/>
</dbReference>
<comment type="similarity">
    <text evidence="1">Belongs to the universal stress protein A family.</text>
</comment>
<keyword evidence="4" id="KW-1185">Reference proteome</keyword>
<reference evidence="4" key="1">
    <citation type="submission" date="2016-10" db="EMBL/GenBank/DDBJ databases">
        <authorList>
            <person name="Varghese N."/>
            <person name="Submissions S."/>
        </authorList>
    </citation>
    <scope>NUCLEOTIDE SEQUENCE [LARGE SCALE GENOMIC DNA]</scope>
    <source>
        <strain evidence="4">LMG 26031</strain>
    </source>
</reference>
<dbReference type="STRING" id="667676.SAMN05192539_1009183"/>
<evidence type="ECO:0000256" key="1">
    <source>
        <dbReference type="ARBA" id="ARBA00008791"/>
    </source>
</evidence>
<dbReference type="Gene3D" id="3.40.50.620">
    <property type="entry name" value="HUPs"/>
    <property type="match status" value="1"/>
</dbReference>
<dbReference type="InterPro" id="IPR006015">
    <property type="entry name" value="Universal_stress_UspA"/>
</dbReference>
<dbReference type="InterPro" id="IPR014729">
    <property type="entry name" value="Rossmann-like_a/b/a_fold"/>
</dbReference>
<dbReference type="AlphaFoldDB" id="A0A1H6Y0B1"/>
<dbReference type="PRINTS" id="PR01438">
    <property type="entry name" value="UNVRSLSTRESS"/>
</dbReference>
<dbReference type="PANTHER" id="PTHR46268:SF15">
    <property type="entry name" value="UNIVERSAL STRESS PROTEIN HP_0031"/>
    <property type="match status" value="1"/>
</dbReference>
<dbReference type="SUPFAM" id="SSF52402">
    <property type="entry name" value="Adenine nucleotide alpha hydrolases-like"/>
    <property type="match status" value="1"/>
</dbReference>
<accession>A0A1H6Y0B1</accession>
<evidence type="ECO:0000313" key="3">
    <source>
        <dbReference type="EMBL" id="SEJ34738.1"/>
    </source>
</evidence>
<gene>
    <name evidence="3" type="ORF">SAMN05192539_1009183</name>
</gene>
<dbReference type="PANTHER" id="PTHR46268">
    <property type="entry name" value="STRESS RESPONSE PROTEIN NHAX"/>
    <property type="match status" value="1"/>
</dbReference>
<evidence type="ECO:0000313" key="4">
    <source>
        <dbReference type="Proteomes" id="UP000198866"/>
    </source>
</evidence>
<proteinExistence type="inferred from homology"/>
<organism evidence="3 4">
    <name type="scientific">Paraburkholderia diazotrophica</name>
    <dbReference type="NCBI Taxonomy" id="667676"/>
    <lineage>
        <taxon>Bacteria</taxon>
        <taxon>Pseudomonadati</taxon>
        <taxon>Pseudomonadota</taxon>
        <taxon>Betaproteobacteria</taxon>
        <taxon>Burkholderiales</taxon>
        <taxon>Burkholderiaceae</taxon>
        <taxon>Paraburkholderia</taxon>
    </lineage>
</organism>
<evidence type="ECO:0000259" key="2">
    <source>
        <dbReference type="Pfam" id="PF00582"/>
    </source>
</evidence>
<dbReference type="Proteomes" id="UP000198866">
    <property type="component" value="Unassembled WGS sequence"/>
</dbReference>
<dbReference type="InterPro" id="IPR006016">
    <property type="entry name" value="UspA"/>
</dbReference>
<dbReference type="OrthoDB" id="8547832at2"/>
<name>A0A1H6Y0B1_9BURK</name>
<feature type="domain" description="UspA" evidence="2">
    <location>
        <begin position="1"/>
        <end position="145"/>
    </location>
</feature>
<dbReference type="Pfam" id="PF00582">
    <property type="entry name" value="Usp"/>
    <property type="match status" value="1"/>
</dbReference>
<sequence length="156" mass="16364">MYQRILVAIDGSPSAERALGEAVKLAQLSNGTIEALCVLDRGKWPAEANPLNAEPAPAGLANDAAAAALAVAERMFEEAGVRGSVRAIDAYAENVSAVLARVADECEADLIVMGTHGRRGVQRFLLGSVAESLVRSTDIPVLIVRHDSSEQSPSQT</sequence>